<sequence length="138" mass="15592">MIGWGRDGFGFGEFERTKKSKSGFLLRPFLLFGFSFQILIDRLSRLGNHVCENSMLLLRIYVSRSSFNSHPFGAFTASAKIKRGFLLRLLQALSGVNGLFCCGSYEASFAELEPQYAVEWNETAFLSWIVTGNNIWVS</sequence>
<protein>
    <submittedName>
        <fullName evidence="2">Uncharacterized protein</fullName>
    </submittedName>
</protein>
<name>A0A842AHB8_9LIST</name>
<dbReference type="EMBL" id="JAARPT010000001">
    <property type="protein sequence ID" value="MBC1400583.1"/>
    <property type="molecule type" value="Genomic_DNA"/>
</dbReference>
<evidence type="ECO:0000313" key="1">
    <source>
        <dbReference type="EMBL" id="MBC1400583.1"/>
    </source>
</evidence>
<dbReference type="RefSeq" id="WP_185405412.1">
    <property type="nucleotide sequence ID" value="NZ_JAARPT010000001.1"/>
</dbReference>
<comment type="caution">
    <text evidence="2">The sequence shown here is derived from an EMBL/GenBank/DDBJ whole genome shotgun (WGS) entry which is preliminary data.</text>
</comment>
<organism evidence="2 4">
    <name type="scientific">Listeria booriae</name>
    <dbReference type="NCBI Taxonomy" id="1552123"/>
    <lineage>
        <taxon>Bacteria</taxon>
        <taxon>Bacillati</taxon>
        <taxon>Bacillota</taxon>
        <taxon>Bacilli</taxon>
        <taxon>Bacillales</taxon>
        <taxon>Listeriaceae</taxon>
        <taxon>Listeria</taxon>
    </lineage>
</organism>
<evidence type="ECO:0000313" key="2">
    <source>
        <dbReference type="EMBL" id="MBC1615690.1"/>
    </source>
</evidence>
<dbReference type="EMBL" id="JAARSH010000003">
    <property type="protein sequence ID" value="MBC1615690.1"/>
    <property type="molecule type" value="Genomic_DNA"/>
</dbReference>
<dbReference type="Proteomes" id="UP000544413">
    <property type="component" value="Unassembled WGS sequence"/>
</dbReference>
<evidence type="ECO:0000313" key="4">
    <source>
        <dbReference type="Proteomes" id="UP000574104"/>
    </source>
</evidence>
<gene>
    <name evidence="1" type="ORF">HB836_03160</name>
    <name evidence="2" type="ORF">HB904_05800</name>
</gene>
<proteinExistence type="predicted"/>
<accession>A0A842AHB8</accession>
<reference evidence="3 4" key="1">
    <citation type="submission" date="2020-03" db="EMBL/GenBank/DDBJ databases">
        <title>Soil Listeria distribution.</title>
        <authorList>
            <person name="Liao J."/>
            <person name="Wiedmann M."/>
        </authorList>
    </citation>
    <scope>NUCLEOTIDE SEQUENCE [LARGE SCALE GENOMIC DNA]</scope>
    <source>
        <strain evidence="2 4">FSL L7-1299</strain>
        <strain evidence="1 3">FSL L7-1658</strain>
    </source>
</reference>
<evidence type="ECO:0000313" key="3">
    <source>
        <dbReference type="Proteomes" id="UP000544413"/>
    </source>
</evidence>
<dbReference type="Proteomes" id="UP000574104">
    <property type="component" value="Unassembled WGS sequence"/>
</dbReference>
<dbReference type="AlphaFoldDB" id="A0A842AHB8"/>